<dbReference type="EMBL" id="CAJNOL010002621">
    <property type="protein sequence ID" value="CAF1516980.1"/>
    <property type="molecule type" value="Genomic_DNA"/>
</dbReference>
<protein>
    <recommendedName>
        <fullName evidence="1">AP-3 complex subunit beta-1/2 C-terminal domain-containing protein</fullName>
    </recommendedName>
</protein>
<accession>A0A815CK34</accession>
<gene>
    <name evidence="4" type="ORF">JXQ802_LOCUS41336</name>
    <name evidence="5" type="ORF">OTI717_LOCUS30477</name>
    <name evidence="2" type="ORF">PYM288_LOCUS26580</name>
    <name evidence="3" type="ORF">RFH988_LOCUS28719</name>
</gene>
<proteinExistence type="predicted"/>
<dbReference type="EMBL" id="CAJOAX010008201">
    <property type="protein sequence ID" value="CAF4027872.1"/>
    <property type="molecule type" value="Genomic_DNA"/>
</dbReference>
<organism evidence="3 7">
    <name type="scientific">Rotaria sordida</name>
    <dbReference type="NCBI Taxonomy" id="392033"/>
    <lineage>
        <taxon>Eukaryota</taxon>
        <taxon>Metazoa</taxon>
        <taxon>Spiralia</taxon>
        <taxon>Gnathifera</taxon>
        <taxon>Rotifera</taxon>
        <taxon>Eurotatoria</taxon>
        <taxon>Bdelloidea</taxon>
        <taxon>Philodinida</taxon>
        <taxon>Philodinidae</taxon>
        <taxon>Rotaria</taxon>
    </lineage>
</organism>
<dbReference type="Proteomes" id="UP000663882">
    <property type="component" value="Unassembled WGS sequence"/>
</dbReference>
<evidence type="ECO:0000313" key="5">
    <source>
        <dbReference type="EMBL" id="CAF4027872.1"/>
    </source>
</evidence>
<evidence type="ECO:0000313" key="7">
    <source>
        <dbReference type="Proteomes" id="UP000663882"/>
    </source>
</evidence>
<evidence type="ECO:0000313" key="6">
    <source>
        <dbReference type="Proteomes" id="UP000663870"/>
    </source>
</evidence>
<dbReference type="Proteomes" id="UP000663854">
    <property type="component" value="Unassembled WGS sequence"/>
</dbReference>
<feature type="domain" description="AP-3 complex subunit beta-1/2 C-terminal" evidence="1">
    <location>
        <begin position="1"/>
        <end position="48"/>
    </location>
</feature>
<feature type="non-terminal residue" evidence="3">
    <location>
        <position position="1"/>
    </location>
</feature>
<evidence type="ECO:0000259" key="1">
    <source>
        <dbReference type="Pfam" id="PF24080"/>
    </source>
</evidence>
<name>A0A815CK34_9BILA</name>
<evidence type="ECO:0000313" key="3">
    <source>
        <dbReference type="EMBL" id="CAF1281381.1"/>
    </source>
</evidence>
<evidence type="ECO:0000313" key="4">
    <source>
        <dbReference type="EMBL" id="CAF1516980.1"/>
    </source>
</evidence>
<evidence type="ECO:0000313" key="2">
    <source>
        <dbReference type="EMBL" id="CAF1234994.1"/>
    </source>
</evidence>
<keyword evidence="6" id="KW-1185">Reference proteome</keyword>
<comment type="caution">
    <text evidence="3">The sequence shown here is derived from an EMBL/GenBank/DDBJ whole genome shotgun (WGS) entry which is preliminary data.</text>
</comment>
<sequence>FSGQTISSESLILLTIQLNILQSIINLTINPDRIIRATMLLNDIKQTLSIV</sequence>
<reference evidence="3" key="1">
    <citation type="submission" date="2021-02" db="EMBL/GenBank/DDBJ databases">
        <authorList>
            <person name="Nowell W R."/>
        </authorList>
    </citation>
    <scope>NUCLEOTIDE SEQUENCE</scope>
</reference>
<dbReference type="EMBL" id="CAJNOH010001611">
    <property type="protein sequence ID" value="CAF1234994.1"/>
    <property type="molecule type" value="Genomic_DNA"/>
</dbReference>
<dbReference type="AlphaFoldDB" id="A0A815CK34"/>
<dbReference type="EMBL" id="CAJNOO010002588">
    <property type="protein sequence ID" value="CAF1281381.1"/>
    <property type="molecule type" value="Genomic_DNA"/>
</dbReference>
<dbReference type="Proteomes" id="UP000663823">
    <property type="component" value="Unassembled WGS sequence"/>
</dbReference>
<dbReference type="Pfam" id="PF24080">
    <property type="entry name" value="AP3B1_C_2"/>
    <property type="match status" value="1"/>
</dbReference>
<dbReference type="Proteomes" id="UP000663870">
    <property type="component" value="Unassembled WGS sequence"/>
</dbReference>
<dbReference type="InterPro" id="IPR056314">
    <property type="entry name" value="AP3B1/2_C"/>
</dbReference>